<sequence length="764" mass="84264">MGDISRHRDIFLFTRESVPPQLLGSVKLAAGDLTYLEMGNYLTDVSQFRDPVTFIFAKRRIWREKVLPQTGDRVGTARIIAALTAAAALGAGQLLKKFLPSGNDEAEAIATGAAVVAGLLATVPNDLLAGIAGADEWIDKLLGTPLDKLPALDAVTASPDARKARDIQHYGYLGEFFRLFISGVSQLIFADDVSKRVSGEWGSISPVPSRRVAEVFGEFFTQYYPHEHTDQPPYVWDASQRPLRPQLYGSSQRQRDALDRPIGIMNVVDRDYIGYLAEGLSKIEDDWRALKDNDSAGRQRMLVRAGKLLHGVEDWFFHSNVVEILELRSYRPVQEAGEDDEKFLKRFVADVARRRPEFSAAGPREKVRLQRKLFRRLRFPVYNAGTKEQSAGVISTDKMSTPSLRHAYPAFPSSQDTAHTLLHALENLEHKAIGEPGQIPAWVKEGLDDKGVPIPDAVLQAALPLAVGELTSRLREEVPLILVLLSEDERRRLVANVDPAHWPLAPGAAPPAREKDAKTEIDLATARHAKALEPRVHHDGANESNYAHFVRRLAASGRLNDRGRDELLAAFEIDRTAEQLPTEAPGAGGFLMTYSLELQEQLDKGDAEGEKLDGEASSIFGLQSDNGAFNEIVGSHSLMSKDTLTSVPFFDDARVLASVASSSVFTILLQQIAIPVAGKRFAWDEMLHRLIRFPPSSGGWERVALATFRERHTIPPLADLPELVQAAASALRSAPSGAPATSKRDVLEGLYRKLELQLAGYRYP</sequence>
<proteinExistence type="predicted"/>
<keyword evidence="2" id="KW-1185">Reference proteome</keyword>
<dbReference type="EMBL" id="AP027141">
    <property type="protein sequence ID" value="BDV31603.1"/>
    <property type="molecule type" value="Genomic_DNA"/>
</dbReference>
<gene>
    <name evidence="1" type="ORF">Microterr_22630</name>
</gene>
<name>A0ABM8E0Z6_9MICO</name>
<evidence type="ECO:0000313" key="2">
    <source>
        <dbReference type="Proteomes" id="UP001317779"/>
    </source>
</evidence>
<evidence type="ECO:0000313" key="1">
    <source>
        <dbReference type="EMBL" id="BDV31603.1"/>
    </source>
</evidence>
<dbReference type="RefSeq" id="WP_263797808.1">
    <property type="nucleotide sequence ID" value="NZ_AP027141.1"/>
</dbReference>
<dbReference type="Proteomes" id="UP001317779">
    <property type="component" value="Chromosome"/>
</dbReference>
<accession>A0ABM8E0Z6</accession>
<reference evidence="1 2" key="1">
    <citation type="submission" date="2022-12" db="EMBL/GenBank/DDBJ databases">
        <title>Microbacterium terricola strain KV-448 chromosome, complete genome.</title>
        <authorList>
            <person name="Oshima T."/>
            <person name="Moriya T."/>
            <person name="Bessho Y."/>
        </authorList>
    </citation>
    <scope>NUCLEOTIDE SEQUENCE [LARGE SCALE GENOMIC DNA]</scope>
    <source>
        <strain evidence="1 2">KV-448</strain>
    </source>
</reference>
<organism evidence="1 2">
    <name type="scientific">Microbacterium terricola</name>
    <dbReference type="NCBI Taxonomy" id="344163"/>
    <lineage>
        <taxon>Bacteria</taxon>
        <taxon>Bacillati</taxon>
        <taxon>Actinomycetota</taxon>
        <taxon>Actinomycetes</taxon>
        <taxon>Micrococcales</taxon>
        <taxon>Microbacteriaceae</taxon>
        <taxon>Microbacterium</taxon>
    </lineage>
</organism>
<protein>
    <submittedName>
        <fullName evidence="1">Uncharacterized protein</fullName>
    </submittedName>
</protein>